<comment type="caution">
    <text evidence="4">The sequence shown here is derived from an EMBL/GenBank/DDBJ whole genome shotgun (WGS) entry which is preliminary data.</text>
</comment>
<dbReference type="Pfam" id="PF00364">
    <property type="entry name" value="Biotin_lipoyl"/>
    <property type="match status" value="1"/>
</dbReference>
<protein>
    <submittedName>
        <fullName evidence="4">Acetyl-CoA carboxylase biotin carboxyl carrier protein subunit</fullName>
    </submittedName>
</protein>
<feature type="domain" description="Lipoyl-binding" evidence="2">
    <location>
        <begin position="85"/>
        <end position="162"/>
    </location>
</feature>
<dbReference type="FunFam" id="2.40.50.100:FF:000003">
    <property type="entry name" value="Acetyl-CoA carboxylase biotin carboxyl carrier protein"/>
    <property type="match status" value="1"/>
</dbReference>
<evidence type="ECO:0000313" key="4">
    <source>
        <dbReference type="EMBL" id="PJZ74191.1"/>
    </source>
</evidence>
<evidence type="ECO:0000313" key="6">
    <source>
        <dbReference type="Proteomes" id="UP000231990"/>
    </source>
</evidence>
<dbReference type="PROSITE" id="PS00188">
    <property type="entry name" value="BIOTIN"/>
    <property type="match status" value="1"/>
</dbReference>
<accession>A0A2M9ZQE2</accession>
<dbReference type="Proteomes" id="UP000231990">
    <property type="component" value="Unassembled WGS sequence"/>
</dbReference>
<dbReference type="OrthoDB" id="337953at2"/>
<dbReference type="PANTHER" id="PTHR45266">
    <property type="entry name" value="OXALOACETATE DECARBOXYLASE ALPHA CHAIN"/>
    <property type="match status" value="1"/>
</dbReference>
<gene>
    <name evidence="3" type="ORF">CH360_18080</name>
    <name evidence="4" type="ORF">CH373_04560</name>
</gene>
<dbReference type="EMBL" id="NPDZ01000002">
    <property type="protein sequence ID" value="PJZ74191.1"/>
    <property type="molecule type" value="Genomic_DNA"/>
</dbReference>
<dbReference type="SUPFAM" id="SSF51230">
    <property type="entry name" value="Single hybrid motif"/>
    <property type="match status" value="1"/>
</dbReference>
<dbReference type="InterPro" id="IPR001882">
    <property type="entry name" value="Biotin_BS"/>
</dbReference>
<dbReference type="InterPro" id="IPR050709">
    <property type="entry name" value="Biotin_Carboxyl_Carrier/Decarb"/>
</dbReference>
<evidence type="ECO:0000313" key="5">
    <source>
        <dbReference type="Proteomes" id="UP000231962"/>
    </source>
</evidence>
<dbReference type="PROSITE" id="PS50968">
    <property type="entry name" value="BIOTINYL_LIPOYL"/>
    <property type="match status" value="1"/>
</dbReference>
<evidence type="ECO:0000256" key="1">
    <source>
        <dbReference type="ARBA" id="ARBA00023267"/>
    </source>
</evidence>
<name>A0A2M9ZQE2_9LEPT</name>
<keyword evidence="1" id="KW-0092">Biotin</keyword>
<keyword evidence="5" id="KW-1185">Reference proteome</keyword>
<evidence type="ECO:0000313" key="3">
    <source>
        <dbReference type="EMBL" id="PJZ68075.1"/>
    </source>
</evidence>
<dbReference type="EMBL" id="NPDY01000036">
    <property type="protein sequence ID" value="PJZ68075.1"/>
    <property type="molecule type" value="Genomic_DNA"/>
</dbReference>
<dbReference type="AlphaFoldDB" id="A0A2M9ZQE2"/>
<proteinExistence type="predicted"/>
<dbReference type="CDD" id="cd06850">
    <property type="entry name" value="biotinyl_domain"/>
    <property type="match status" value="1"/>
</dbReference>
<dbReference type="RefSeq" id="WP_100715505.1">
    <property type="nucleotide sequence ID" value="NZ_NPDY01000036.1"/>
</dbReference>
<sequence>MSELFRVRWKHEEFLLDLGQIAASSSSRLFHPAKGWEKLLSHYTWTRESDGSFSLPDGSKALFLGGKIFLHSRGRTFQFHLSGKESGEGESHQNEIKSPMPGKLIKLEIHPGALVKKGDVLAVVEAMKMEHALKAVSDAKVEEVFVKAGDLVSQDQVLIVLSLS</sequence>
<evidence type="ECO:0000259" key="2">
    <source>
        <dbReference type="PROSITE" id="PS50968"/>
    </source>
</evidence>
<dbReference type="InterPro" id="IPR000089">
    <property type="entry name" value="Biotin_lipoyl"/>
</dbReference>
<dbReference type="Proteomes" id="UP000231962">
    <property type="component" value="Unassembled WGS sequence"/>
</dbReference>
<dbReference type="PANTHER" id="PTHR45266:SF3">
    <property type="entry name" value="OXALOACETATE DECARBOXYLASE ALPHA CHAIN"/>
    <property type="match status" value="1"/>
</dbReference>
<reference evidence="5 6" key="1">
    <citation type="submission" date="2017-07" db="EMBL/GenBank/DDBJ databases">
        <title>Leptospira spp. isolated from tropical soils.</title>
        <authorList>
            <person name="Thibeaux R."/>
            <person name="Iraola G."/>
            <person name="Ferres I."/>
            <person name="Bierque E."/>
            <person name="Girault D."/>
            <person name="Soupe-Gilbert M.-E."/>
            <person name="Picardeau M."/>
            <person name="Goarant C."/>
        </authorList>
    </citation>
    <scope>NUCLEOTIDE SEQUENCE [LARGE SCALE GENOMIC DNA]</scope>
    <source>
        <strain evidence="4 6">FH1-B-B1</strain>
        <strain evidence="3 5">FH1-B-C1</strain>
    </source>
</reference>
<dbReference type="InterPro" id="IPR011053">
    <property type="entry name" value="Single_hybrid_motif"/>
</dbReference>
<organism evidence="4 6">
    <name type="scientific">Leptospira perolatii</name>
    <dbReference type="NCBI Taxonomy" id="2023191"/>
    <lineage>
        <taxon>Bacteria</taxon>
        <taxon>Pseudomonadati</taxon>
        <taxon>Spirochaetota</taxon>
        <taxon>Spirochaetia</taxon>
        <taxon>Leptospirales</taxon>
        <taxon>Leptospiraceae</taxon>
        <taxon>Leptospira</taxon>
    </lineage>
</organism>
<dbReference type="Gene3D" id="2.40.50.100">
    <property type="match status" value="1"/>
</dbReference>